<comment type="caution">
    <text evidence="12">Was originally thought to be a dihydrodipicolinate synthase (DHDPS), catalyzing the condensation of (S)-aspartate-beta-semialdehyde [(S)-ASA] and pyruvate to dihydrodipicolinate (DHDP). However, it was shown in E.coli that the product of the enzymatic reaction is not dihydrodipicolinate but in fact (4S)-4-hydroxy-2,3,4,5-tetrahydro-(2S)-dipicolinic acid (HTPA), and that the consecutive dehydration reaction leading to DHDP is not spontaneous but catalyzed by DapB.</text>
</comment>
<dbReference type="EMBL" id="QGGI01000006">
    <property type="protein sequence ID" value="PWJ95265.1"/>
    <property type="molecule type" value="Genomic_DNA"/>
</dbReference>
<dbReference type="NCBIfam" id="TIGR00674">
    <property type="entry name" value="dapA"/>
    <property type="match status" value="1"/>
</dbReference>
<feature type="site" description="Part of a proton relay during catalysis" evidence="12">
    <location>
        <position position="107"/>
    </location>
</feature>
<dbReference type="GO" id="GO:0008840">
    <property type="term" value="F:4-hydroxy-tetrahydrodipicolinate synthase activity"/>
    <property type="evidence" value="ECO:0007669"/>
    <property type="project" value="UniProtKB-UniRule"/>
</dbReference>
<evidence type="ECO:0000256" key="10">
    <source>
        <dbReference type="ARBA" id="ARBA00023270"/>
    </source>
</evidence>
<dbReference type="GO" id="GO:0005829">
    <property type="term" value="C:cytosol"/>
    <property type="evidence" value="ECO:0007669"/>
    <property type="project" value="TreeGrafter"/>
</dbReference>
<comment type="catalytic activity">
    <reaction evidence="11 12">
        <text>L-aspartate 4-semialdehyde + pyruvate = (2S,4S)-4-hydroxy-2,3,4,5-tetrahydrodipicolinate + H2O + H(+)</text>
        <dbReference type="Rhea" id="RHEA:34171"/>
        <dbReference type="ChEBI" id="CHEBI:15361"/>
        <dbReference type="ChEBI" id="CHEBI:15377"/>
        <dbReference type="ChEBI" id="CHEBI:15378"/>
        <dbReference type="ChEBI" id="CHEBI:67139"/>
        <dbReference type="ChEBI" id="CHEBI:537519"/>
        <dbReference type="EC" id="4.3.3.7"/>
    </reaction>
</comment>
<comment type="subunit">
    <text evidence="12">Homotetramer; dimer of dimers.</text>
</comment>
<dbReference type="InterPro" id="IPR005263">
    <property type="entry name" value="DapA"/>
</dbReference>
<dbReference type="GO" id="GO:0009089">
    <property type="term" value="P:lysine biosynthetic process via diaminopimelate"/>
    <property type="evidence" value="ECO:0007669"/>
    <property type="project" value="UniProtKB-UniRule"/>
</dbReference>
<proteinExistence type="inferred from homology"/>
<keyword evidence="6 12" id="KW-0028">Amino-acid biosynthesis</keyword>
<dbReference type="PANTHER" id="PTHR12128:SF66">
    <property type="entry name" value="4-HYDROXY-2-OXOGLUTARATE ALDOLASE, MITOCHONDRIAL"/>
    <property type="match status" value="1"/>
</dbReference>
<evidence type="ECO:0000313" key="16">
    <source>
        <dbReference type="EMBL" id="PWJ95265.1"/>
    </source>
</evidence>
<dbReference type="SMART" id="SM01130">
    <property type="entry name" value="DHDPS"/>
    <property type="match status" value="1"/>
</dbReference>
<dbReference type="EC" id="4.3.3.7" evidence="4 12"/>
<evidence type="ECO:0000313" key="17">
    <source>
        <dbReference type="Proteomes" id="UP000245921"/>
    </source>
</evidence>
<evidence type="ECO:0000256" key="9">
    <source>
        <dbReference type="ARBA" id="ARBA00023239"/>
    </source>
</evidence>
<keyword evidence="10 12" id="KW-0704">Schiff base</keyword>
<comment type="caution">
    <text evidence="16">The sequence shown here is derived from an EMBL/GenBank/DDBJ whole genome shotgun (WGS) entry which is preliminary data.</text>
</comment>
<comment type="similarity">
    <text evidence="3 12 13">Belongs to the DapA family.</text>
</comment>
<reference evidence="16 17" key="1">
    <citation type="submission" date="2018-05" db="EMBL/GenBank/DDBJ databases">
        <title>Genomic Encyclopedia of Type Strains, Phase IV (KMG-IV): sequencing the most valuable type-strain genomes for metagenomic binning, comparative biology and taxonomic classification.</title>
        <authorList>
            <person name="Goeker M."/>
        </authorList>
    </citation>
    <scope>NUCLEOTIDE SEQUENCE [LARGE SCALE GENOMIC DNA]</scope>
    <source>
        <strain evidence="16 17">DSM 24906</strain>
    </source>
</reference>
<dbReference type="PIRSF" id="PIRSF001365">
    <property type="entry name" value="DHDPS"/>
    <property type="match status" value="1"/>
</dbReference>
<protein>
    <recommendedName>
        <fullName evidence="4 12">4-hydroxy-tetrahydrodipicolinate synthase</fullName>
        <shortName evidence="12">HTPA synthase</shortName>
        <ecNumber evidence="4 12">4.3.3.7</ecNumber>
    </recommendedName>
</protein>
<dbReference type="PRINTS" id="PR00146">
    <property type="entry name" value="DHPICSNTHASE"/>
</dbReference>
<evidence type="ECO:0000256" key="5">
    <source>
        <dbReference type="ARBA" id="ARBA00022490"/>
    </source>
</evidence>
<dbReference type="Pfam" id="PF00701">
    <property type="entry name" value="DHDPS"/>
    <property type="match status" value="1"/>
</dbReference>
<organism evidence="16 17">
    <name type="scientific">Oceanotoga teriensis</name>
    <dbReference type="NCBI Taxonomy" id="515440"/>
    <lineage>
        <taxon>Bacteria</taxon>
        <taxon>Thermotogati</taxon>
        <taxon>Thermotogota</taxon>
        <taxon>Thermotogae</taxon>
        <taxon>Petrotogales</taxon>
        <taxon>Petrotogaceae</taxon>
        <taxon>Oceanotoga</taxon>
    </lineage>
</organism>
<dbReference type="HAMAP" id="MF_00418">
    <property type="entry name" value="DapA"/>
    <property type="match status" value="1"/>
</dbReference>
<dbReference type="PROSITE" id="PS00665">
    <property type="entry name" value="DHDPS_1"/>
    <property type="match status" value="1"/>
</dbReference>
<evidence type="ECO:0000256" key="4">
    <source>
        <dbReference type="ARBA" id="ARBA00012086"/>
    </source>
</evidence>
<dbReference type="PROSITE" id="PS00666">
    <property type="entry name" value="DHDPS_2"/>
    <property type="match status" value="1"/>
</dbReference>
<evidence type="ECO:0000256" key="3">
    <source>
        <dbReference type="ARBA" id="ARBA00007592"/>
    </source>
</evidence>
<evidence type="ECO:0000256" key="8">
    <source>
        <dbReference type="ARBA" id="ARBA00023154"/>
    </source>
</evidence>
<dbReference type="SUPFAM" id="SSF51569">
    <property type="entry name" value="Aldolase"/>
    <property type="match status" value="1"/>
</dbReference>
<keyword evidence="17" id="KW-1185">Reference proteome</keyword>
<feature type="active site" description="Proton donor/acceptor" evidence="12 14">
    <location>
        <position position="133"/>
    </location>
</feature>
<feature type="binding site" evidence="12 15">
    <location>
        <position position="45"/>
    </location>
    <ligand>
        <name>pyruvate</name>
        <dbReference type="ChEBI" id="CHEBI:15361"/>
    </ligand>
</feature>
<dbReference type="RefSeq" id="WP_109604513.1">
    <property type="nucleotide sequence ID" value="NZ_JAMHJO010000006.1"/>
</dbReference>
<dbReference type="InterPro" id="IPR002220">
    <property type="entry name" value="DapA-like"/>
</dbReference>
<dbReference type="InterPro" id="IPR020624">
    <property type="entry name" value="Schiff_base-form_aldolases_CS"/>
</dbReference>
<comment type="function">
    <text evidence="1 12">Catalyzes the condensation of (S)-aspartate-beta-semialdehyde [(S)-ASA] and pyruvate to 4-hydroxy-tetrahydrodipicolinate (HTPA).</text>
</comment>
<evidence type="ECO:0000256" key="1">
    <source>
        <dbReference type="ARBA" id="ARBA00003294"/>
    </source>
</evidence>
<evidence type="ECO:0000256" key="15">
    <source>
        <dbReference type="PIRSR" id="PIRSR001365-2"/>
    </source>
</evidence>
<keyword evidence="8 12" id="KW-0457">Lysine biosynthesis</keyword>
<dbReference type="InterPro" id="IPR020625">
    <property type="entry name" value="Schiff_base-form_aldolases_AS"/>
</dbReference>
<comment type="subcellular location">
    <subcellularLocation>
        <location evidence="12">Cytoplasm</location>
    </subcellularLocation>
</comment>
<name>A0AA45C7D3_9BACT</name>
<dbReference type="GO" id="GO:0019877">
    <property type="term" value="P:diaminopimelate biosynthetic process"/>
    <property type="evidence" value="ECO:0007669"/>
    <property type="project" value="UniProtKB-UniRule"/>
</dbReference>
<dbReference type="AlphaFoldDB" id="A0AA45C7D3"/>
<accession>A0AA45C7D3</accession>
<keyword evidence="7 12" id="KW-0220">Diaminopimelate biosynthesis</keyword>
<evidence type="ECO:0000256" key="13">
    <source>
        <dbReference type="PIRNR" id="PIRNR001365"/>
    </source>
</evidence>
<evidence type="ECO:0000256" key="12">
    <source>
        <dbReference type="HAMAP-Rule" id="MF_00418"/>
    </source>
</evidence>
<evidence type="ECO:0000256" key="11">
    <source>
        <dbReference type="ARBA" id="ARBA00047836"/>
    </source>
</evidence>
<dbReference type="Proteomes" id="UP000245921">
    <property type="component" value="Unassembled WGS sequence"/>
</dbReference>
<dbReference type="InterPro" id="IPR013785">
    <property type="entry name" value="Aldolase_TIM"/>
</dbReference>
<feature type="site" description="Part of a proton relay during catalysis" evidence="12">
    <location>
        <position position="44"/>
    </location>
</feature>
<evidence type="ECO:0000256" key="7">
    <source>
        <dbReference type="ARBA" id="ARBA00022915"/>
    </source>
</evidence>
<gene>
    <name evidence="12" type="primary">dapA</name>
    <name evidence="16" type="ORF">C7380_10673</name>
</gene>
<evidence type="ECO:0000256" key="14">
    <source>
        <dbReference type="PIRSR" id="PIRSR001365-1"/>
    </source>
</evidence>
<dbReference type="CDD" id="cd00950">
    <property type="entry name" value="DHDPS"/>
    <property type="match status" value="1"/>
</dbReference>
<evidence type="ECO:0000256" key="2">
    <source>
        <dbReference type="ARBA" id="ARBA00005120"/>
    </source>
</evidence>
<keyword evidence="5 12" id="KW-0963">Cytoplasm</keyword>
<comment type="pathway">
    <text evidence="2 12">Amino-acid biosynthesis; L-lysine biosynthesis via DAP pathway; (S)-tetrahydrodipicolinate from L-aspartate: step 3/4.</text>
</comment>
<sequence length="292" mass="33194">MFKGTATALITPFNKEKELDIKNFEKLINDQIENNINALVILGTTGESPTINEKEKYEIIKKAIEITNKKIPIIVGTGSNDTKKILKNNKIAEELNADGLLIVTPYYNKTTQNGLYENYKYISQNTKLPIVLYNVPSRTGLNIEPKTTIKLLKNIENIIGIKEASGNISQINKILNEKPKNKYLYSGNDDQIIPIMANGGDGVISVISNLIPKQISKMTENILQKKYEEALEINNKYLNLMNMMFEEVNPIPIKYAMSLKYKTENTLRLPLISVTKELEEKIKKEMKRVEII</sequence>
<dbReference type="PANTHER" id="PTHR12128">
    <property type="entry name" value="DIHYDRODIPICOLINATE SYNTHASE"/>
    <property type="match status" value="1"/>
</dbReference>
<feature type="binding site" evidence="12 15">
    <location>
        <position position="204"/>
    </location>
    <ligand>
        <name>pyruvate</name>
        <dbReference type="ChEBI" id="CHEBI:15361"/>
    </ligand>
</feature>
<keyword evidence="9 12" id="KW-0456">Lyase</keyword>
<feature type="active site" description="Schiff-base intermediate with substrate" evidence="12 14">
    <location>
        <position position="162"/>
    </location>
</feature>
<dbReference type="Gene3D" id="3.20.20.70">
    <property type="entry name" value="Aldolase class I"/>
    <property type="match status" value="1"/>
</dbReference>
<evidence type="ECO:0000256" key="6">
    <source>
        <dbReference type="ARBA" id="ARBA00022605"/>
    </source>
</evidence>